<evidence type="ECO:0000256" key="3">
    <source>
        <dbReference type="ARBA" id="ARBA00006898"/>
    </source>
</evidence>
<evidence type="ECO:0000256" key="12">
    <source>
        <dbReference type="ARBA" id="ARBA00045808"/>
    </source>
</evidence>
<comment type="similarity">
    <text evidence="3">Belongs to the eukaryotic RPC9 RNA polymerase subunit family.</text>
</comment>
<comment type="subunit">
    <text evidence="11">Component of the RNA polymerase III complex consisting of 17 subunits: a ten-subunit horseshoe-shaped catalytic core composed of POLR3A/RPC1, POLR3B/RPC2, POLR1C/RPAC1, POLR1D/RPAC2, POLR3K/RPC10, POLR2E/RPABC1, POLR2F/RPABC2, POLR2H/RPABC3, POLR2K/RPABC4 and POLR2L/RPABC5; a mobile stalk composed of two subunits POLR3H/RPC8 and CRCP/RPC9, protruding from the core and functioning primarily in transcription initiation; and additional subunits homologous to general transcription factors of the RNA polymerase II machinery, POLR3C/RPC3-POLR3F/RPC6-POLR3G/RPC7 heterotrimer required for transcription initiation and POLR3D/RPC4-POLR3E/RPC5 heterodimer involved in both transcription initiation and termination.</text>
</comment>
<comment type="function">
    <text evidence="12">DNA-dependent RNA polymerase catalyzes the transcription of DNA into RNA using the four ribonucleoside triphosphates as substrates. Specific peripheric component of RNA polymerase III (Pol III) which synthesizes small non-coding RNAs including 5S rRNA, snRNAs, tRNAs and miRNAs from at least 500 distinct genomic loci. With POLR3H/RPC8 forms a mobile stalk that protrudes from Pol III core and functions primarily in transcription initiation. Pol III plays a key role in sensing and limiting infection by intracellular bacteria and DNA viruses. Acts as nuclear and cytosolic DNA sensor involved in innate immune response. Can sense non-self dsDNA that serves as template for transcription into dsRNA. The non-self RNA polymerase III transcripts, such as Epstein-Barr virus-encoded RNAs (EBERs) induce type I interferon and NF-kappa-B through the RIG-I pathway.</text>
</comment>
<gene>
    <name evidence="15" type="ORF">CLUMA_CG006086</name>
</gene>
<comment type="function">
    <text evidence="10">Accessory protein for the calcitonin gene-related peptide (CGRP) receptor. It modulates CGRP responsiveness in a variety of tissues.</text>
</comment>
<dbReference type="Gene3D" id="1.20.1250.40">
    <property type="match status" value="1"/>
</dbReference>
<dbReference type="InterPro" id="IPR005574">
    <property type="entry name" value="Rpb4/RPC9"/>
</dbReference>
<dbReference type="GO" id="GO:0000166">
    <property type="term" value="F:nucleotide binding"/>
    <property type="evidence" value="ECO:0007669"/>
    <property type="project" value="InterPro"/>
</dbReference>
<dbReference type="Proteomes" id="UP000183832">
    <property type="component" value="Unassembled WGS sequence"/>
</dbReference>
<evidence type="ECO:0000256" key="10">
    <source>
        <dbReference type="ARBA" id="ARBA00043924"/>
    </source>
</evidence>
<dbReference type="SUPFAM" id="SSF47819">
    <property type="entry name" value="HRDC-like"/>
    <property type="match status" value="1"/>
</dbReference>
<dbReference type="PANTHER" id="PTHR15561:SF0">
    <property type="entry name" value="DNA-DIRECTED RNA POLYMERASE III SUBUNIT RPC9"/>
    <property type="match status" value="1"/>
</dbReference>
<name>A0A1J1HWM9_9DIPT</name>
<evidence type="ECO:0000259" key="14">
    <source>
        <dbReference type="SMART" id="SM00657"/>
    </source>
</evidence>
<keyword evidence="5" id="KW-1003">Cell membrane</keyword>
<accession>A0A1J1HWM9</accession>
<dbReference type="InterPro" id="IPR010997">
    <property type="entry name" value="HRDC-like_sf"/>
</dbReference>
<dbReference type="InterPro" id="IPR006590">
    <property type="entry name" value="RNA_pol_Rpb4/RPC9_core"/>
</dbReference>
<evidence type="ECO:0000256" key="5">
    <source>
        <dbReference type="ARBA" id="ARBA00022475"/>
    </source>
</evidence>
<dbReference type="PANTHER" id="PTHR15561">
    <property type="entry name" value="CALCITONIN GENE-RELATED PEPTIDE-RECEPTOR COMPONENT PROTEIN"/>
    <property type="match status" value="1"/>
</dbReference>
<dbReference type="OrthoDB" id="1746530at2759"/>
<keyword evidence="6" id="KW-0240">DNA-directed RNA polymerase</keyword>
<feature type="domain" description="RNA polymerase Rpb4/RPC9 core" evidence="14">
    <location>
        <begin position="1"/>
        <end position="121"/>
    </location>
</feature>
<evidence type="ECO:0000256" key="9">
    <source>
        <dbReference type="ARBA" id="ARBA00023242"/>
    </source>
</evidence>
<protein>
    <recommendedName>
        <fullName evidence="4">DNA-directed RNA polymerase III subunit RPC9</fullName>
    </recommendedName>
    <alternativeName>
        <fullName evidence="13">DNA-directed RNA polymerase III subunit rpc9</fullName>
    </alternativeName>
</protein>
<evidence type="ECO:0000256" key="6">
    <source>
        <dbReference type="ARBA" id="ARBA00022478"/>
    </source>
</evidence>
<keyword evidence="16" id="KW-1185">Reference proteome</keyword>
<dbReference type="Pfam" id="PF03874">
    <property type="entry name" value="RNA_pol_Rpb4"/>
    <property type="match status" value="1"/>
</dbReference>
<keyword evidence="8" id="KW-0804">Transcription</keyword>
<dbReference type="SMART" id="SM00657">
    <property type="entry name" value="RPOL4c"/>
    <property type="match status" value="1"/>
</dbReference>
<keyword evidence="9" id="KW-0539">Nucleus</keyword>
<sequence>MEILNPKYQVLSNLEVLMALREIKDQKLSQGARNLATITYETIQYLENTPCKDQSEINLLKFITEVKQFNKLTKSEVLSMVNEPPSLPLHIQLIVEDLEERLTESQVDELIQLSKKYLIPSTHDSRHE</sequence>
<dbReference type="FunFam" id="1.20.1250.40:FF:000002">
    <property type="entry name" value="DNA-directed RNA polymerase III subunit RPC9"/>
    <property type="match status" value="1"/>
</dbReference>
<evidence type="ECO:0000313" key="16">
    <source>
        <dbReference type="Proteomes" id="UP000183832"/>
    </source>
</evidence>
<dbReference type="GO" id="GO:0006384">
    <property type="term" value="P:transcription initiation at RNA polymerase III promoter"/>
    <property type="evidence" value="ECO:0007669"/>
    <property type="project" value="InterPro"/>
</dbReference>
<evidence type="ECO:0000256" key="1">
    <source>
        <dbReference type="ARBA" id="ARBA00004123"/>
    </source>
</evidence>
<evidence type="ECO:0000256" key="7">
    <source>
        <dbReference type="ARBA" id="ARBA00023136"/>
    </source>
</evidence>
<evidence type="ECO:0000256" key="2">
    <source>
        <dbReference type="ARBA" id="ARBA00004413"/>
    </source>
</evidence>
<evidence type="ECO:0000256" key="8">
    <source>
        <dbReference type="ARBA" id="ARBA00023163"/>
    </source>
</evidence>
<reference evidence="15 16" key="1">
    <citation type="submission" date="2015-04" db="EMBL/GenBank/DDBJ databases">
        <authorList>
            <person name="Syromyatnikov M.Y."/>
            <person name="Popov V.N."/>
        </authorList>
    </citation>
    <scope>NUCLEOTIDE SEQUENCE [LARGE SCALE GENOMIC DNA]</scope>
</reference>
<organism evidence="15 16">
    <name type="scientific">Clunio marinus</name>
    <dbReference type="NCBI Taxonomy" id="568069"/>
    <lineage>
        <taxon>Eukaryota</taxon>
        <taxon>Metazoa</taxon>
        <taxon>Ecdysozoa</taxon>
        <taxon>Arthropoda</taxon>
        <taxon>Hexapoda</taxon>
        <taxon>Insecta</taxon>
        <taxon>Pterygota</taxon>
        <taxon>Neoptera</taxon>
        <taxon>Endopterygota</taxon>
        <taxon>Diptera</taxon>
        <taxon>Nematocera</taxon>
        <taxon>Chironomoidea</taxon>
        <taxon>Chironomidae</taxon>
        <taxon>Clunio</taxon>
    </lineage>
</organism>
<dbReference type="STRING" id="568069.A0A1J1HWM9"/>
<dbReference type="EMBL" id="CVRI01000030">
    <property type="protein sequence ID" value="CRK92511.1"/>
    <property type="molecule type" value="Genomic_DNA"/>
</dbReference>
<evidence type="ECO:0000256" key="11">
    <source>
        <dbReference type="ARBA" id="ARBA00044007"/>
    </source>
</evidence>
<dbReference type="AlphaFoldDB" id="A0A1J1HWM9"/>
<dbReference type="GO" id="GO:0005886">
    <property type="term" value="C:plasma membrane"/>
    <property type="evidence" value="ECO:0007669"/>
    <property type="project" value="UniProtKB-SubCell"/>
</dbReference>
<evidence type="ECO:0000256" key="4">
    <source>
        <dbReference type="ARBA" id="ARBA00016672"/>
    </source>
</evidence>
<keyword evidence="7" id="KW-0472">Membrane</keyword>
<dbReference type="GO" id="GO:0005666">
    <property type="term" value="C:RNA polymerase III complex"/>
    <property type="evidence" value="ECO:0007669"/>
    <property type="project" value="InterPro"/>
</dbReference>
<evidence type="ECO:0000256" key="13">
    <source>
        <dbReference type="ARBA" id="ARBA00073026"/>
    </source>
</evidence>
<dbReference type="InterPro" id="IPR038324">
    <property type="entry name" value="Rpb4/RPC9_sf"/>
</dbReference>
<proteinExistence type="inferred from homology"/>
<dbReference type="InterPro" id="IPR038846">
    <property type="entry name" value="RPC9"/>
</dbReference>
<evidence type="ECO:0000313" key="15">
    <source>
        <dbReference type="EMBL" id="CRK92511.1"/>
    </source>
</evidence>
<comment type="subcellular location">
    <subcellularLocation>
        <location evidence="2">Cell membrane</location>
        <topology evidence="2">Peripheral membrane protein</topology>
        <orientation evidence="2">Cytoplasmic side</orientation>
    </subcellularLocation>
    <subcellularLocation>
        <location evidence="1">Nucleus</location>
    </subcellularLocation>
</comment>